<name>A0A0F5JRV9_9BACT</name>
<feature type="transmembrane region" description="Helical" evidence="1">
    <location>
        <begin position="46"/>
        <end position="64"/>
    </location>
</feature>
<dbReference type="STRING" id="1203610.HMPREF1536_00339"/>
<dbReference type="PATRIC" id="fig|1203610.3.peg.357"/>
<proteinExistence type="predicted"/>
<dbReference type="AlphaFoldDB" id="A0A0F5JRV9"/>
<reference evidence="2 3" key="1">
    <citation type="submission" date="2013-04" db="EMBL/GenBank/DDBJ databases">
        <title>The Genome Sequence of Parabacteroides gordonii DSM 23371.</title>
        <authorList>
            <consortium name="The Broad Institute Genomics Platform"/>
            <person name="Earl A."/>
            <person name="Ward D."/>
            <person name="Feldgarden M."/>
            <person name="Gevers D."/>
            <person name="Martens E."/>
            <person name="Sakamoto M."/>
            <person name="Benno Y."/>
            <person name="Suzuki N."/>
            <person name="Matsunaga N."/>
            <person name="Koshihara K."/>
            <person name="Seki M."/>
            <person name="Komiya H."/>
            <person name="Walker B."/>
            <person name="Young S."/>
            <person name="Zeng Q."/>
            <person name="Gargeya S."/>
            <person name="Fitzgerald M."/>
            <person name="Haas B."/>
            <person name="Abouelleil A."/>
            <person name="Allen A.W."/>
            <person name="Alvarado L."/>
            <person name="Arachchi H.M."/>
            <person name="Berlin A.M."/>
            <person name="Chapman S.B."/>
            <person name="Gainer-Dewar J."/>
            <person name="Goldberg J."/>
            <person name="Griggs A."/>
            <person name="Gujja S."/>
            <person name="Hansen M."/>
            <person name="Howarth C."/>
            <person name="Imamovic A."/>
            <person name="Ireland A."/>
            <person name="Larimer J."/>
            <person name="McCowan C."/>
            <person name="Murphy C."/>
            <person name="Pearson M."/>
            <person name="Poon T.W."/>
            <person name="Priest M."/>
            <person name="Roberts A."/>
            <person name="Saif S."/>
            <person name="Shea T."/>
            <person name="Sisk P."/>
            <person name="Sykes S."/>
            <person name="Wortman J."/>
            <person name="Nusbaum C."/>
            <person name="Birren B."/>
        </authorList>
    </citation>
    <scope>NUCLEOTIDE SEQUENCE [LARGE SCALE GENOMIC DNA]</scope>
    <source>
        <strain evidence="2 3">MS-1</strain>
    </source>
</reference>
<keyword evidence="1" id="KW-0812">Transmembrane</keyword>
<gene>
    <name evidence="2" type="ORF">HMPREF1536_00339</name>
</gene>
<feature type="transmembrane region" description="Helical" evidence="1">
    <location>
        <begin position="21"/>
        <end position="40"/>
    </location>
</feature>
<protein>
    <submittedName>
        <fullName evidence="2">Uncharacterized protein</fullName>
    </submittedName>
</protein>
<keyword evidence="1" id="KW-1133">Transmembrane helix</keyword>
<dbReference type="Proteomes" id="UP000033035">
    <property type="component" value="Unassembled WGS sequence"/>
</dbReference>
<keyword evidence="1" id="KW-0472">Membrane</keyword>
<dbReference type="HOGENOM" id="CLU_2451911_0_0_10"/>
<organism evidence="2 3">
    <name type="scientific">Parabacteroides gordonii MS-1 = DSM 23371</name>
    <dbReference type="NCBI Taxonomy" id="1203610"/>
    <lineage>
        <taxon>Bacteria</taxon>
        <taxon>Pseudomonadati</taxon>
        <taxon>Bacteroidota</taxon>
        <taxon>Bacteroidia</taxon>
        <taxon>Bacteroidales</taxon>
        <taxon>Tannerellaceae</taxon>
        <taxon>Parabacteroides</taxon>
    </lineage>
</organism>
<evidence type="ECO:0000313" key="2">
    <source>
        <dbReference type="EMBL" id="KKB60459.1"/>
    </source>
</evidence>
<keyword evidence="3" id="KW-1185">Reference proteome</keyword>
<evidence type="ECO:0000256" key="1">
    <source>
        <dbReference type="SAM" id="Phobius"/>
    </source>
</evidence>
<dbReference type="EMBL" id="AQHW01000002">
    <property type="protein sequence ID" value="KKB60459.1"/>
    <property type="molecule type" value="Genomic_DNA"/>
</dbReference>
<accession>A0A0F5JRV9</accession>
<dbReference type="RefSeq" id="WP_028730404.1">
    <property type="nucleotide sequence ID" value="NZ_KE386766.1"/>
</dbReference>
<evidence type="ECO:0000313" key="3">
    <source>
        <dbReference type="Proteomes" id="UP000033035"/>
    </source>
</evidence>
<comment type="caution">
    <text evidence="2">The sequence shown here is derived from an EMBL/GenBank/DDBJ whole genome shotgun (WGS) entry which is preliminary data.</text>
</comment>
<sequence length="89" mass="9977">MTFSFAGVLILYKLKVTKRNYCSSPVGIAGIFLIINAPIFTTTEGAIMMLLIMFVMAASIFINLKYILPAQFKKLNAEIKKIKEIEDGR</sequence>